<dbReference type="SMART" id="SM00355">
    <property type="entry name" value="ZnF_C2H2"/>
    <property type="match status" value="2"/>
</dbReference>
<dbReference type="PROSITE" id="PS50157">
    <property type="entry name" value="ZINC_FINGER_C2H2_2"/>
    <property type="match status" value="2"/>
</dbReference>
<evidence type="ECO:0008006" key="13">
    <source>
        <dbReference type="Google" id="ProtNLM"/>
    </source>
</evidence>
<comment type="subcellular location">
    <subcellularLocation>
        <location evidence="1">Nucleus</location>
    </subcellularLocation>
</comment>
<gene>
    <name evidence="11" type="ORF">DUI87_33125</name>
</gene>
<feature type="domain" description="BTB" evidence="9">
    <location>
        <begin position="24"/>
        <end position="95"/>
    </location>
</feature>
<evidence type="ECO:0000256" key="4">
    <source>
        <dbReference type="ARBA" id="ARBA00022771"/>
    </source>
</evidence>
<dbReference type="SMART" id="SM00225">
    <property type="entry name" value="BTB"/>
    <property type="match status" value="1"/>
</dbReference>
<evidence type="ECO:0000256" key="3">
    <source>
        <dbReference type="ARBA" id="ARBA00022737"/>
    </source>
</evidence>
<feature type="region of interest" description="Disordered" evidence="8">
    <location>
        <begin position="228"/>
        <end position="267"/>
    </location>
</feature>
<keyword evidence="3" id="KW-0677">Repeat</keyword>
<keyword evidence="2" id="KW-0479">Metal-binding</keyword>
<evidence type="ECO:0000256" key="5">
    <source>
        <dbReference type="ARBA" id="ARBA00022833"/>
    </source>
</evidence>
<evidence type="ECO:0000259" key="10">
    <source>
        <dbReference type="PROSITE" id="PS50157"/>
    </source>
</evidence>
<dbReference type="OrthoDB" id="6077919at2759"/>
<accession>A0A3M0INX1</accession>
<dbReference type="GO" id="GO:0008270">
    <property type="term" value="F:zinc ion binding"/>
    <property type="evidence" value="ECO:0007669"/>
    <property type="project" value="UniProtKB-KW"/>
</dbReference>
<dbReference type="GO" id="GO:0000981">
    <property type="term" value="F:DNA-binding transcription factor activity, RNA polymerase II-specific"/>
    <property type="evidence" value="ECO:0007669"/>
    <property type="project" value="TreeGrafter"/>
</dbReference>
<feature type="compositionally biased region" description="Pro residues" evidence="8">
    <location>
        <begin position="236"/>
        <end position="253"/>
    </location>
</feature>
<keyword evidence="12" id="KW-1185">Reference proteome</keyword>
<dbReference type="AlphaFoldDB" id="A0A3M0INX1"/>
<organism evidence="11 12">
    <name type="scientific">Hirundo rustica rustica</name>
    <dbReference type="NCBI Taxonomy" id="333673"/>
    <lineage>
        <taxon>Eukaryota</taxon>
        <taxon>Metazoa</taxon>
        <taxon>Chordata</taxon>
        <taxon>Craniata</taxon>
        <taxon>Vertebrata</taxon>
        <taxon>Euteleostomi</taxon>
        <taxon>Archelosauria</taxon>
        <taxon>Archosauria</taxon>
        <taxon>Dinosauria</taxon>
        <taxon>Saurischia</taxon>
        <taxon>Theropoda</taxon>
        <taxon>Coelurosauria</taxon>
        <taxon>Aves</taxon>
        <taxon>Neognathae</taxon>
        <taxon>Neoaves</taxon>
        <taxon>Telluraves</taxon>
        <taxon>Australaves</taxon>
        <taxon>Passeriformes</taxon>
        <taxon>Sylvioidea</taxon>
        <taxon>Hirundinidae</taxon>
        <taxon>Hirundo</taxon>
    </lineage>
</organism>
<dbReference type="EMBL" id="QRBI01000249">
    <property type="protein sequence ID" value="RMB90524.1"/>
    <property type="molecule type" value="Genomic_DNA"/>
</dbReference>
<keyword evidence="5" id="KW-0862">Zinc</keyword>
<dbReference type="SUPFAM" id="SSF57667">
    <property type="entry name" value="beta-beta-alpha zinc fingers"/>
    <property type="match status" value="1"/>
</dbReference>
<protein>
    <recommendedName>
        <fullName evidence="13">BTB domain-containing protein</fullName>
    </recommendedName>
</protein>
<reference evidence="11 12" key="1">
    <citation type="submission" date="2018-07" db="EMBL/GenBank/DDBJ databases">
        <title>A high quality draft genome assembly of the barn swallow (H. rustica rustica).</title>
        <authorList>
            <person name="Formenti G."/>
            <person name="Chiara M."/>
            <person name="Poveda L."/>
            <person name="Francoijs K.-J."/>
            <person name="Bonisoli-Alquati A."/>
            <person name="Canova L."/>
            <person name="Gianfranceschi L."/>
            <person name="Horner D.S."/>
            <person name="Saino N."/>
        </authorList>
    </citation>
    <scope>NUCLEOTIDE SEQUENCE [LARGE SCALE GENOMIC DNA]</scope>
    <source>
        <strain evidence="11">Chelidonia</strain>
        <tissue evidence="11">Blood</tissue>
    </source>
</reference>
<keyword evidence="6" id="KW-0539">Nucleus</keyword>
<dbReference type="InterPro" id="IPR011333">
    <property type="entry name" value="SKP1/BTB/POZ_sf"/>
</dbReference>
<evidence type="ECO:0000256" key="1">
    <source>
        <dbReference type="ARBA" id="ARBA00004123"/>
    </source>
</evidence>
<dbReference type="PROSITE" id="PS00028">
    <property type="entry name" value="ZINC_FINGER_C2H2_1"/>
    <property type="match status" value="2"/>
</dbReference>
<dbReference type="Pfam" id="PF00096">
    <property type="entry name" value="zf-C2H2"/>
    <property type="match status" value="2"/>
</dbReference>
<dbReference type="InterPro" id="IPR036236">
    <property type="entry name" value="Znf_C2H2_sf"/>
</dbReference>
<dbReference type="PANTHER" id="PTHR24394">
    <property type="entry name" value="ZINC FINGER PROTEIN"/>
    <property type="match status" value="1"/>
</dbReference>
<dbReference type="GO" id="GO:0005634">
    <property type="term" value="C:nucleus"/>
    <property type="evidence" value="ECO:0007669"/>
    <property type="project" value="UniProtKB-SubCell"/>
</dbReference>
<feature type="domain" description="C2H2-type" evidence="10">
    <location>
        <begin position="322"/>
        <end position="350"/>
    </location>
</feature>
<dbReference type="Gene3D" id="3.30.710.10">
    <property type="entry name" value="Potassium Channel Kv1.1, Chain A"/>
    <property type="match status" value="1"/>
</dbReference>
<feature type="region of interest" description="Disordered" evidence="8">
    <location>
        <begin position="343"/>
        <end position="454"/>
    </location>
</feature>
<feature type="domain" description="C2H2-type" evidence="10">
    <location>
        <begin position="294"/>
        <end position="321"/>
    </location>
</feature>
<feature type="compositionally biased region" description="Low complexity" evidence="8">
    <location>
        <begin position="424"/>
        <end position="437"/>
    </location>
</feature>
<dbReference type="FunFam" id="3.30.160.60:FF:000892">
    <property type="entry name" value="zinc finger and BTB domain-containing protein 3"/>
    <property type="match status" value="1"/>
</dbReference>
<name>A0A3M0INX1_HIRRU</name>
<evidence type="ECO:0000313" key="11">
    <source>
        <dbReference type="EMBL" id="RMB90524.1"/>
    </source>
</evidence>
<keyword evidence="4 7" id="KW-0863">Zinc-finger</keyword>
<dbReference type="PROSITE" id="PS50097">
    <property type="entry name" value="BTB"/>
    <property type="match status" value="1"/>
</dbReference>
<dbReference type="InterPro" id="IPR000210">
    <property type="entry name" value="BTB/POZ_dom"/>
</dbReference>
<evidence type="ECO:0000259" key="9">
    <source>
        <dbReference type="PROSITE" id="PS50097"/>
    </source>
</evidence>
<comment type="caution">
    <text evidence="11">The sequence shown here is derived from an EMBL/GenBank/DDBJ whole genome shotgun (WGS) entry which is preliminary data.</text>
</comment>
<dbReference type="Pfam" id="PF00651">
    <property type="entry name" value="BTB"/>
    <property type="match status" value="1"/>
</dbReference>
<feature type="compositionally biased region" description="Gly residues" evidence="8">
    <location>
        <begin position="405"/>
        <end position="423"/>
    </location>
</feature>
<dbReference type="FunFam" id="3.30.160.60:FF:000114">
    <property type="entry name" value="Zinc finger and BTB domain-containing protein 18"/>
    <property type="match status" value="1"/>
</dbReference>
<feature type="compositionally biased region" description="Low complexity" evidence="8">
    <location>
        <begin position="384"/>
        <end position="399"/>
    </location>
</feature>
<dbReference type="PANTHER" id="PTHR24394:SF19">
    <property type="entry name" value="ZINC FINGER AND BTB DOMAIN-CONTAINING PROTEIN 3"/>
    <property type="match status" value="1"/>
</dbReference>
<dbReference type="Proteomes" id="UP000269221">
    <property type="component" value="Unassembled WGS sequence"/>
</dbReference>
<dbReference type="SUPFAM" id="SSF54695">
    <property type="entry name" value="POZ domain"/>
    <property type="match status" value="1"/>
</dbReference>
<evidence type="ECO:0000313" key="12">
    <source>
        <dbReference type="Proteomes" id="UP000269221"/>
    </source>
</evidence>
<feature type="region of interest" description="Disordered" evidence="8">
    <location>
        <begin position="124"/>
        <end position="214"/>
    </location>
</feature>
<feature type="compositionally biased region" description="Pro residues" evidence="8">
    <location>
        <begin position="196"/>
        <end position="214"/>
    </location>
</feature>
<feature type="compositionally biased region" description="Low complexity" evidence="8">
    <location>
        <begin position="254"/>
        <end position="267"/>
    </location>
</feature>
<proteinExistence type="predicted"/>
<dbReference type="Gene3D" id="3.30.160.60">
    <property type="entry name" value="Classic Zinc Finger"/>
    <property type="match status" value="2"/>
</dbReference>
<evidence type="ECO:0000256" key="6">
    <source>
        <dbReference type="ARBA" id="ARBA00023242"/>
    </source>
</evidence>
<evidence type="ECO:0000256" key="2">
    <source>
        <dbReference type="ARBA" id="ARBA00022723"/>
    </source>
</evidence>
<dbReference type="STRING" id="333673.A0A3M0INX1"/>
<evidence type="ECO:0000256" key="8">
    <source>
        <dbReference type="SAM" id="MobiDB-lite"/>
    </source>
</evidence>
<sequence>MEFPEHSRQLLRGLREQRSRGILCDCTVLVGTAPFPAHRAVLAACSSFFHLCYAEPGGAGGARGAVVALNSDIVTAPAFALLLEFMYEGRLALAAPLEDVLAAASYLHMNDVVKLCKKKLQARGPAEADSTKREEDAASPAPAAAASAPAAPAGRRGDAAGAAAGGTRPTPPSPGWGARDPRPAPAAPARPRRGPEPLPPPPRSGVPGPRPPAPAAAIKAEAIVISDEEPDAARRPPAPPPQPPPPPPPPPAPRAAGFGEGPALGPALGGLREPLFLAPLEPRGGFGLFAEEAPTCPTCGKTFSCSYTLRRHATVHTRERPYECRHCLRSYTQSGDLYRHVRKAHSHGGPARGPRDPPPRRRQPALTAAPARGTGTDRAERADTGMGTPGPSGDTGTTGAVTGPRPGGNRGTAGAWPGGGGVVSGVRGSRANKATPVTGGGRSPGGRGVVRPRPWPAGLLRWRAGAAPPGGWEDFG</sequence>
<evidence type="ECO:0000256" key="7">
    <source>
        <dbReference type="PROSITE-ProRule" id="PRU00042"/>
    </source>
</evidence>
<feature type="compositionally biased region" description="Low complexity" evidence="8">
    <location>
        <begin position="138"/>
        <end position="168"/>
    </location>
</feature>
<feature type="compositionally biased region" description="Gly residues" evidence="8">
    <location>
        <begin position="438"/>
        <end position="448"/>
    </location>
</feature>
<dbReference type="InterPro" id="IPR013087">
    <property type="entry name" value="Znf_C2H2_type"/>
</dbReference>